<dbReference type="CDD" id="cd07023">
    <property type="entry name" value="S49_Sppa_N_C"/>
    <property type="match status" value="1"/>
</dbReference>
<feature type="compositionally biased region" description="Basic residues" evidence="10">
    <location>
        <begin position="68"/>
        <end position="81"/>
    </location>
</feature>
<sequence>MGDWFYEYGLFLAEAMTFVVAVAAIALIIVKARNQAGGHRGATLQVRNRHTYMRHHLETLEDAKLSRAQRIRQHKQRRKQSKREQRDRTGDHRKTLWVLDFHGDLKASRIPALTEEISSILLAAKSDDEVMLRLESGGGLVHAYGLASAQLDRLKQAGLKLTVCVDKVAASGGYMMACCADRLIAAPFAVIGSIGVVAQVPNVHRLLKRNDIDVEVLTAGRYKRTLTVLGENTEEGRARFLEDLHETHELFKSWVSEHRPVLDIEQVADGDIWFGRQALKDKLIDEVNTSEAWLQSRGEDVRILEVALKSKRSVMERLGRTASKAVERGVDRAIERVTASRWDHQ</sequence>
<keyword evidence="3" id="KW-1003">Cell membrane</keyword>
<proteinExistence type="inferred from homology"/>
<dbReference type="Gene3D" id="3.90.226.10">
    <property type="entry name" value="2-enoyl-CoA Hydratase, Chain A, domain 1"/>
    <property type="match status" value="1"/>
</dbReference>
<protein>
    <submittedName>
        <fullName evidence="14">Protease SohB</fullName>
        <ecNumber evidence="14">3.4.21.-</ecNumber>
    </submittedName>
</protein>
<dbReference type="GO" id="GO:0005886">
    <property type="term" value="C:plasma membrane"/>
    <property type="evidence" value="ECO:0007669"/>
    <property type="project" value="UniProtKB-SubCell"/>
</dbReference>
<feature type="transmembrane region" description="Helical" evidence="11">
    <location>
        <begin position="6"/>
        <end position="30"/>
    </location>
</feature>
<evidence type="ECO:0000259" key="13">
    <source>
        <dbReference type="Pfam" id="PF08496"/>
    </source>
</evidence>
<name>A0A5C0ZZB3_9GAMM</name>
<evidence type="ECO:0000313" key="15">
    <source>
        <dbReference type="Proteomes" id="UP000322553"/>
    </source>
</evidence>
<dbReference type="InterPro" id="IPR002142">
    <property type="entry name" value="Peptidase_S49"/>
</dbReference>
<accession>A0A5C0ZZB3</accession>
<dbReference type="InterPro" id="IPR013703">
    <property type="entry name" value="Peptidase_S49_N_proteobac"/>
</dbReference>
<dbReference type="GO" id="GO:0006508">
    <property type="term" value="P:proteolysis"/>
    <property type="evidence" value="ECO:0007669"/>
    <property type="project" value="UniProtKB-KW"/>
</dbReference>
<comment type="similarity">
    <text evidence="2">Belongs to the peptidase S49 family.</text>
</comment>
<feature type="domain" description="Peptidase S49 N-terminal proteobacteria" evidence="13">
    <location>
        <begin position="4"/>
        <end position="151"/>
    </location>
</feature>
<evidence type="ECO:0000259" key="12">
    <source>
        <dbReference type="Pfam" id="PF01343"/>
    </source>
</evidence>
<evidence type="ECO:0000256" key="2">
    <source>
        <dbReference type="ARBA" id="ARBA00008683"/>
    </source>
</evidence>
<keyword evidence="4 14" id="KW-0645">Protease</keyword>
<dbReference type="GO" id="GO:0004252">
    <property type="term" value="F:serine-type endopeptidase activity"/>
    <property type="evidence" value="ECO:0007669"/>
    <property type="project" value="InterPro"/>
</dbReference>
<evidence type="ECO:0000256" key="6">
    <source>
        <dbReference type="ARBA" id="ARBA00022801"/>
    </source>
</evidence>
<dbReference type="InterPro" id="IPR047272">
    <property type="entry name" value="S49_SppA_C"/>
</dbReference>
<evidence type="ECO:0000256" key="4">
    <source>
        <dbReference type="ARBA" id="ARBA00022670"/>
    </source>
</evidence>
<evidence type="ECO:0000256" key="7">
    <source>
        <dbReference type="ARBA" id="ARBA00022825"/>
    </source>
</evidence>
<evidence type="ECO:0000256" key="10">
    <source>
        <dbReference type="SAM" id="MobiDB-lite"/>
    </source>
</evidence>
<gene>
    <name evidence="14" type="primary">sohB</name>
    <name evidence="14" type="ORF">FY550_07940</name>
</gene>
<dbReference type="RefSeq" id="WP_149054461.1">
    <property type="nucleotide sequence ID" value="NZ_CP043420.1"/>
</dbReference>
<dbReference type="SUPFAM" id="SSF52096">
    <property type="entry name" value="ClpP/crotonase"/>
    <property type="match status" value="1"/>
</dbReference>
<dbReference type="EMBL" id="CP043420">
    <property type="protein sequence ID" value="QEL11067.1"/>
    <property type="molecule type" value="Genomic_DNA"/>
</dbReference>
<reference evidence="14 15" key="1">
    <citation type="submission" date="2019-08" db="EMBL/GenBank/DDBJ databases">
        <title>Complete genome sequence of Kushneria sp. YCWA18, a halophilic phosphate-solubilizing bacterium isolated from Daqiao saltern in China.</title>
        <authorList>
            <person name="Du G.-X."/>
            <person name="Qu L.-Y."/>
        </authorList>
    </citation>
    <scope>NUCLEOTIDE SEQUENCE [LARGE SCALE GENOMIC DNA]</scope>
    <source>
        <strain evidence="14 15">YCWA18</strain>
    </source>
</reference>
<evidence type="ECO:0000313" key="14">
    <source>
        <dbReference type="EMBL" id="QEL11067.1"/>
    </source>
</evidence>
<feature type="region of interest" description="Disordered" evidence="10">
    <location>
        <begin position="68"/>
        <end position="90"/>
    </location>
</feature>
<evidence type="ECO:0000256" key="3">
    <source>
        <dbReference type="ARBA" id="ARBA00022475"/>
    </source>
</evidence>
<dbReference type="PANTHER" id="PTHR42987:SF4">
    <property type="entry name" value="PROTEASE SOHB-RELATED"/>
    <property type="match status" value="1"/>
</dbReference>
<dbReference type="PANTHER" id="PTHR42987">
    <property type="entry name" value="PEPTIDASE S49"/>
    <property type="match status" value="1"/>
</dbReference>
<organism evidence="14 15">
    <name type="scientific">Kushneria phosphatilytica</name>
    <dbReference type="NCBI Taxonomy" id="657387"/>
    <lineage>
        <taxon>Bacteria</taxon>
        <taxon>Pseudomonadati</taxon>
        <taxon>Pseudomonadota</taxon>
        <taxon>Gammaproteobacteria</taxon>
        <taxon>Oceanospirillales</taxon>
        <taxon>Halomonadaceae</taxon>
        <taxon>Kushneria</taxon>
    </lineage>
</organism>
<evidence type="ECO:0000256" key="9">
    <source>
        <dbReference type="ARBA" id="ARBA00023136"/>
    </source>
</evidence>
<keyword evidence="5 11" id="KW-0812">Transmembrane</keyword>
<comment type="subcellular location">
    <subcellularLocation>
        <location evidence="1">Cell membrane</location>
    </subcellularLocation>
</comment>
<evidence type="ECO:0000256" key="8">
    <source>
        <dbReference type="ARBA" id="ARBA00022989"/>
    </source>
</evidence>
<keyword evidence="7" id="KW-0720">Serine protease</keyword>
<dbReference type="Proteomes" id="UP000322553">
    <property type="component" value="Chromosome"/>
</dbReference>
<dbReference type="Pfam" id="PF08496">
    <property type="entry name" value="Peptidase_S49_N"/>
    <property type="match status" value="1"/>
</dbReference>
<keyword evidence="9 11" id="KW-0472">Membrane</keyword>
<dbReference type="EC" id="3.4.21.-" evidence="14"/>
<keyword evidence="6 14" id="KW-0378">Hydrolase</keyword>
<dbReference type="NCBIfam" id="NF008745">
    <property type="entry name" value="PRK11778.1"/>
    <property type="match status" value="1"/>
</dbReference>
<evidence type="ECO:0000256" key="5">
    <source>
        <dbReference type="ARBA" id="ARBA00022692"/>
    </source>
</evidence>
<dbReference type="InterPro" id="IPR029045">
    <property type="entry name" value="ClpP/crotonase-like_dom_sf"/>
</dbReference>
<dbReference type="KEGG" id="kuy:FY550_07940"/>
<evidence type="ECO:0000256" key="1">
    <source>
        <dbReference type="ARBA" id="ARBA00004236"/>
    </source>
</evidence>
<dbReference type="Gene3D" id="6.20.330.10">
    <property type="match status" value="1"/>
</dbReference>
<evidence type="ECO:0000256" key="11">
    <source>
        <dbReference type="SAM" id="Phobius"/>
    </source>
</evidence>
<dbReference type="Pfam" id="PF01343">
    <property type="entry name" value="Peptidase_S49"/>
    <property type="match status" value="1"/>
</dbReference>
<keyword evidence="15" id="KW-1185">Reference proteome</keyword>
<keyword evidence="8 11" id="KW-1133">Transmembrane helix</keyword>
<feature type="domain" description="Peptidase S49" evidence="12">
    <location>
        <begin position="154"/>
        <end position="296"/>
    </location>
</feature>
<dbReference type="AlphaFoldDB" id="A0A5C0ZZB3"/>